<dbReference type="AlphaFoldDB" id="A0A6N3JV82"/>
<organism evidence="1 2">
    <name type="scientific">Micromonospora aurantiaca</name>
    <name type="common">nom. illeg.</name>
    <dbReference type="NCBI Taxonomy" id="47850"/>
    <lineage>
        <taxon>Bacteria</taxon>
        <taxon>Bacillati</taxon>
        <taxon>Actinomycetota</taxon>
        <taxon>Actinomycetes</taxon>
        <taxon>Micromonosporales</taxon>
        <taxon>Micromonosporaceae</taxon>
        <taxon>Micromonospora</taxon>
    </lineage>
</organism>
<reference evidence="1 2" key="1">
    <citation type="submission" date="2018-07" db="EMBL/GenBank/DDBJ databases">
        <authorList>
            <person name="Ye Y."/>
        </authorList>
    </citation>
    <scope>NUCLEOTIDE SEQUENCE [LARGE SCALE GENOMIC DNA]</scope>
    <source>
        <strain evidence="2">H14(2018)</strain>
    </source>
</reference>
<gene>
    <name evidence="1" type="ORF">DVH21_05445</name>
</gene>
<name>A0A6N3JV82_9ACTN</name>
<protein>
    <submittedName>
        <fullName evidence="1">Uncharacterized protein</fullName>
    </submittedName>
</protein>
<evidence type="ECO:0000313" key="1">
    <source>
        <dbReference type="EMBL" id="AXH89427.1"/>
    </source>
</evidence>
<reference evidence="1 2" key="2">
    <citation type="submission" date="2018-08" db="EMBL/GenBank/DDBJ databases">
        <title>Streptomyces kandeliansis sp. nov., an endophytic bacterium isolated from mangrove plant.</title>
        <authorList>
            <person name="Wang R."/>
        </authorList>
    </citation>
    <scope>NUCLEOTIDE SEQUENCE [LARGE SCALE GENOMIC DNA]</scope>
    <source>
        <strain evidence="2">H14(2018)</strain>
    </source>
</reference>
<proteinExistence type="predicted"/>
<dbReference type="RefSeq" id="WP_114918981.1">
    <property type="nucleotide sequence ID" value="NZ_CP031263.1"/>
</dbReference>
<dbReference type="EMBL" id="CP031263">
    <property type="protein sequence ID" value="AXH89427.1"/>
    <property type="molecule type" value="Genomic_DNA"/>
</dbReference>
<evidence type="ECO:0000313" key="2">
    <source>
        <dbReference type="Proteomes" id="UP000253958"/>
    </source>
</evidence>
<accession>A0A6N3JV82</accession>
<sequence length="64" mass="6970">MDDMQRFRDIKAQATEDDPTAKLRAQLIVACDIALAEAIQLERQGKPGKVRALGFTATADLLGL</sequence>
<dbReference type="Proteomes" id="UP000253958">
    <property type="component" value="Chromosome"/>
</dbReference>